<evidence type="ECO:0000256" key="10">
    <source>
        <dbReference type="ARBA" id="ARBA00023033"/>
    </source>
</evidence>
<organism evidence="14">
    <name type="scientific">Hellea balneolensis</name>
    <dbReference type="NCBI Taxonomy" id="287478"/>
    <lineage>
        <taxon>Bacteria</taxon>
        <taxon>Pseudomonadati</taxon>
        <taxon>Pseudomonadota</taxon>
        <taxon>Alphaproteobacteria</taxon>
        <taxon>Maricaulales</taxon>
        <taxon>Robiginitomaculaceae</taxon>
        <taxon>Hellea</taxon>
    </lineage>
</organism>
<dbReference type="GO" id="GO:0005886">
    <property type="term" value="C:plasma membrane"/>
    <property type="evidence" value="ECO:0007669"/>
    <property type="project" value="UniProtKB-SubCell"/>
</dbReference>
<proteinExistence type="inferred from homology"/>
<evidence type="ECO:0000256" key="12">
    <source>
        <dbReference type="SAM" id="Phobius"/>
    </source>
</evidence>
<keyword evidence="4" id="KW-0997">Cell inner membrane</keyword>
<name>A0A7V5U1F2_9PROT</name>
<feature type="transmembrane region" description="Helical" evidence="12">
    <location>
        <begin position="52"/>
        <end position="69"/>
    </location>
</feature>
<evidence type="ECO:0000256" key="8">
    <source>
        <dbReference type="ARBA" id="ARBA00023002"/>
    </source>
</evidence>
<feature type="transmembrane region" description="Helical" evidence="12">
    <location>
        <begin position="98"/>
        <end position="117"/>
    </location>
</feature>
<comment type="subcellular location">
    <subcellularLocation>
        <location evidence="1">Cell inner membrane</location>
        <topology evidence="1">Multi-pass membrane protein</topology>
    </subcellularLocation>
</comment>
<protein>
    <submittedName>
        <fullName evidence="14">Alkane 1-monooxygenase</fullName>
    </submittedName>
</protein>
<sequence>MKKKPGVFTGIDENGVEIVYHDKKRHLWWLGFVGVFVNILTIWGYFALGHNAWILWLPAAYTYVISSVIDKILGEDTHNPPEAVVPDMMKDNYYRMHLYIHIPIYFITYFAFVWLVGTQDIPWWGIVALIIGVGSGSGSMLAYTHELGHKNNRLDRLTAKIGNTLMGYGHFNIEHNMGHHVWVSTPEDPASARMGESIYRFMLREIPGTIRRGLAQEKRRLAKKGHGFWSIHNEVLQVYAVTILMTVALAVIFGPKILWFVIPHHMMGWYALTQANYVEHYGLLRQKLANGKYEPCQPRHSWNTNHLWSNMGLLHLQRHSDHHANPMRPYHVLRDYEDVPSLPTGYGGCFLMAAFPFWWYKVMDKKVMEWAGGDITKVNVDPKKKDKLYRKYGATDGDMAAAE</sequence>
<keyword evidence="5 12" id="KW-0812">Transmembrane</keyword>
<feature type="transmembrane region" description="Helical" evidence="12">
    <location>
        <begin position="343"/>
        <end position="360"/>
    </location>
</feature>
<dbReference type="GO" id="GO:0046872">
    <property type="term" value="F:metal ion binding"/>
    <property type="evidence" value="ECO:0007669"/>
    <property type="project" value="UniProtKB-KW"/>
</dbReference>
<evidence type="ECO:0000256" key="3">
    <source>
        <dbReference type="ARBA" id="ARBA00022475"/>
    </source>
</evidence>
<keyword evidence="6" id="KW-0479">Metal-binding</keyword>
<feature type="transmembrane region" description="Helical" evidence="12">
    <location>
        <begin position="238"/>
        <end position="262"/>
    </location>
</feature>
<keyword evidence="7 12" id="KW-1133">Transmembrane helix</keyword>
<evidence type="ECO:0000256" key="2">
    <source>
        <dbReference type="ARBA" id="ARBA00010823"/>
    </source>
</evidence>
<accession>A0A7V5U1F2</accession>
<gene>
    <name evidence="14" type="ORF">ENK01_04160</name>
</gene>
<evidence type="ECO:0000256" key="6">
    <source>
        <dbReference type="ARBA" id="ARBA00022723"/>
    </source>
</evidence>
<reference evidence="14" key="1">
    <citation type="journal article" date="2020" name="mSystems">
        <title>Genome- and Community-Level Interaction Insights into Carbon Utilization and Element Cycling Functions of Hydrothermarchaeota in Hydrothermal Sediment.</title>
        <authorList>
            <person name="Zhou Z."/>
            <person name="Liu Y."/>
            <person name="Xu W."/>
            <person name="Pan J."/>
            <person name="Luo Z.H."/>
            <person name="Li M."/>
        </authorList>
    </citation>
    <scope>NUCLEOTIDE SEQUENCE [LARGE SCALE GENOMIC DNA]</scope>
    <source>
        <strain evidence="14">HyVt-538</strain>
    </source>
</reference>
<evidence type="ECO:0000256" key="9">
    <source>
        <dbReference type="ARBA" id="ARBA00023004"/>
    </source>
</evidence>
<keyword evidence="11 12" id="KW-0472">Membrane</keyword>
<evidence type="ECO:0000256" key="1">
    <source>
        <dbReference type="ARBA" id="ARBA00004429"/>
    </source>
</evidence>
<evidence type="ECO:0000256" key="11">
    <source>
        <dbReference type="ARBA" id="ARBA00023136"/>
    </source>
</evidence>
<dbReference type="InterPro" id="IPR033885">
    <property type="entry name" value="AlkB/XylM"/>
</dbReference>
<keyword evidence="8" id="KW-0560">Oxidoreductase</keyword>
<dbReference type="AlphaFoldDB" id="A0A7V5U1F2"/>
<dbReference type="PANTHER" id="PTHR38674:SF1">
    <property type="entry name" value="ALKANE 1-MONOOXYGENASE 1"/>
    <property type="match status" value="1"/>
</dbReference>
<dbReference type="CDD" id="cd03512">
    <property type="entry name" value="Alkane-hydroxylase"/>
    <property type="match status" value="1"/>
</dbReference>
<keyword evidence="9" id="KW-0408">Iron</keyword>
<feature type="transmembrane region" description="Helical" evidence="12">
    <location>
        <begin position="27"/>
        <end position="46"/>
    </location>
</feature>
<keyword evidence="10" id="KW-0503">Monooxygenase</keyword>
<dbReference type="GO" id="GO:0006629">
    <property type="term" value="P:lipid metabolic process"/>
    <property type="evidence" value="ECO:0007669"/>
    <property type="project" value="InterPro"/>
</dbReference>
<evidence type="ECO:0000256" key="4">
    <source>
        <dbReference type="ARBA" id="ARBA00022519"/>
    </source>
</evidence>
<comment type="caution">
    <text evidence="14">The sequence shown here is derived from an EMBL/GenBank/DDBJ whole genome shotgun (WGS) entry which is preliminary data.</text>
</comment>
<evidence type="ECO:0000256" key="5">
    <source>
        <dbReference type="ARBA" id="ARBA00022692"/>
    </source>
</evidence>
<dbReference type="GO" id="GO:0004497">
    <property type="term" value="F:monooxygenase activity"/>
    <property type="evidence" value="ECO:0007669"/>
    <property type="project" value="UniProtKB-KW"/>
</dbReference>
<dbReference type="Pfam" id="PF00487">
    <property type="entry name" value="FA_desaturase"/>
    <property type="match status" value="1"/>
</dbReference>
<evidence type="ECO:0000256" key="7">
    <source>
        <dbReference type="ARBA" id="ARBA00022989"/>
    </source>
</evidence>
<dbReference type="Proteomes" id="UP000885806">
    <property type="component" value="Unassembled WGS sequence"/>
</dbReference>
<keyword evidence="3" id="KW-1003">Cell membrane</keyword>
<dbReference type="InterPro" id="IPR005804">
    <property type="entry name" value="FA_desaturase_dom"/>
</dbReference>
<feature type="domain" description="Fatty acid desaturase" evidence="13">
    <location>
        <begin position="123"/>
        <end position="337"/>
    </location>
</feature>
<comment type="similarity">
    <text evidence="2">Belongs to the fatty acid desaturase type 1 family. AlkB subfamily.</text>
</comment>
<evidence type="ECO:0000259" key="13">
    <source>
        <dbReference type="Pfam" id="PF00487"/>
    </source>
</evidence>
<evidence type="ECO:0000313" key="14">
    <source>
        <dbReference type="EMBL" id="HHI89128.1"/>
    </source>
</evidence>
<dbReference type="PANTHER" id="PTHR38674">
    <property type="entry name" value="ALKANE 1-MONOOXYGENASE 1"/>
    <property type="match status" value="1"/>
</dbReference>
<dbReference type="EMBL" id="DROP01000280">
    <property type="protein sequence ID" value="HHI89128.1"/>
    <property type="molecule type" value="Genomic_DNA"/>
</dbReference>
<feature type="transmembrane region" description="Helical" evidence="12">
    <location>
        <begin position="123"/>
        <end position="143"/>
    </location>
</feature>